<organism evidence="1">
    <name type="scientific">marine metagenome</name>
    <dbReference type="NCBI Taxonomy" id="408172"/>
    <lineage>
        <taxon>unclassified sequences</taxon>
        <taxon>metagenomes</taxon>
        <taxon>ecological metagenomes</taxon>
    </lineage>
</organism>
<evidence type="ECO:0008006" key="2">
    <source>
        <dbReference type="Google" id="ProtNLM"/>
    </source>
</evidence>
<dbReference type="AlphaFoldDB" id="A0A383E9E4"/>
<name>A0A383E9E4_9ZZZZ</name>
<gene>
    <name evidence="1" type="ORF">METZ01_LOCUS505877</name>
</gene>
<protein>
    <recommendedName>
        <fullName evidence="2">TFIIB-type domain-containing protein</fullName>
    </recommendedName>
</protein>
<accession>A0A383E9E4</accession>
<evidence type="ECO:0000313" key="1">
    <source>
        <dbReference type="EMBL" id="SVE53023.1"/>
    </source>
</evidence>
<sequence length="61" mass="7193">MAYEEWKKEMGDKIKNIKFEKLPQIIKRCPRCNSITLEFDVNTGKIKCTKCGFEENLPILK</sequence>
<proteinExistence type="predicted"/>
<dbReference type="EMBL" id="UINC01223714">
    <property type="protein sequence ID" value="SVE53023.1"/>
    <property type="molecule type" value="Genomic_DNA"/>
</dbReference>
<dbReference type="SUPFAM" id="SSF57783">
    <property type="entry name" value="Zinc beta-ribbon"/>
    <property type="match status" value="1"/>
</dbReference>
<reference evidence="1" key="1">
    <citation type="submission" date="2018-05" db="EMBL/GenBank/DDBJ databases">
        <authorList>
            <person name="Lanie J.A."/>
            <person name="Ng W.-L."/>
            <person name="Kazmierczak K.M."/>
            <person name="Andrzejewski T.M."/>
            <person name="Davidsen T.M."/>
            <person name="Wayne K.J."/>
            <person name="Tettelin H."/>
            <person name="Glass J.I."/>
            <person name="Rusch D."/>
            <person name="Podicherti R."/>
            <person name="Tsui H.-C.T."/>
            <person name="Winkler M.E."/>
        </authorList>
    </citation>
    <scope>NUCLEOTIDE SEQUENCE</scope>
</reference>